<name>A0ABD3KQS6_EUCGL</name>
<accession>A0ABD3KQS6</accession>
<organism evidence="2 3">
    <name type="scientific">Eucalyptus globulus</name>
    <name type="common">Tasmanian blue gum</name>
    <dbReference type="NCBI Taxonomy" id="34317"/>
    <lineage>
        <taxon>Eukaryota</taxon>
        <taxon>Viridiplantae</taxon>
        <taxon>Streptophyta</taxon>
        <taxon>Embryophyta</taxon>
        <taxon>Tracheophyta</taxon>
        <taxon>Spermatophyta</taxon>
        <taxon>Magnoliopsida</taxon>
        <taxon>eudicotyledons</taxon>
        <taxon>Gunneridae</taxon>
        <taxon>Pentapetalae</taxon>
        <taxon>rosids</taxon>
        <taxon>malvids</taxon>
        <taxon>Myrtales</taxon>
        <taxon>Myrtaceae</taxon>
        <taxon>Myrtoideae</taxon>
        <taxon>Eucalypteae</taxon>
        <taxon>Eucalyptus</taxon>
    </lineage>
</organism>
<comment type="caution">
    <text evidence="2">The sequence shown here is derived from an EMBL/GenBank/DDBJ whole genome shotgun (WGS) entry which is preliminary data.</text>
</comment>
<sequence length="173" mass="18728">MGIQRTSENFVVNMESLSNIAMKESAKSSWIMTGATRKSFKCGAEKKTNASANANAHDHKTDAEKAEAIIISTAERPNMEAGGMTAEHSNDTRANHQNTITTTISGVVNDGKCTIAGGKCIVRRSGSRRTSLSWILEPKRIFIFFATLSSMGTILLIYFTLSITKPQPDGNSP</sequence>
<evidence type="ECO:0000256" key="1">
    <source>
        <dbReference type="SAM" id="Phobius"/>
    </source>
</evidence>
<proteinExistence type="predicted"/>
<keyword evidence="1" id="KW-1133">Transmembrane helix</keyword>
<gene>
    <name evidence="2" type="ORF">ACJRO7_021862</name>
</gene>
<keyword evidence="3" id="KW-1185">Reference proteome</keyword>
<dbReference type="AlphaFoldDB" id="A0ABD3KQS6"/>
<keyword evidence="1" id="KW-0812">Transmembrane</keyword>
<keyword evidence="1" id="KW-0472">Membrane</keyword>
<evidence type="ECO:0000313" key="3">
    <source>
        <dbReference type="Proteomes" id="UP001634007"/>
    </source>
</evidence>
<evidence type="ECO:0000313" key="2">
    <source>
        <dbReference type="EMBL" id="KAL3740654.1"/>
    </source>
</evidence>
<reference evidence="2 3" key="1">
    <citation type="submission" date="2024-11" db="EMBL/GenBank/DDBJ databases">
        <title>Chromosome-level genome assembly of Eucalyptus globulus Labill. provides insights into its genome evolution.</title>
        <authorList>
            <person name="Li X."/>
        </authorList>
    </citation>
    <scope>NUCLEOTIDE SEQUENCE [LARGE SCALE GENOMIC DNA]</scope>
    <source>
        <strain evidence="2">CL2024</strain>
        <tissue evidence="2">Fresh tender leaves</tissue>
    </source>
</reference>
<dbReference type="EMBL" id="JBJKBG010000005">
    <property type="protein sequence ID" value="KAL3740654.1"/>
    <property type="molecule type" value="Genomic_DNA"/>
</dbReference>
<dbReference type="PANTHER" id="PTHR34064">
    <property type="entry name" value="OS04G0672300 PROTEIN"/>
    <property type="match status" value="1"/>
</dbReference>
<dbReference type="Proteomes" id="UP001634007">
    <property type="component" value="Unassembled WGS sequence"/>
</dbReference>
<protein>
    <submittedName>
        <fullName evidence="2">Uncharacterized protein</fullName>
    </submittedName>
</protein>
<feature type="transmembrane region" description="Helical" evidence="1">
    <location>
        <begin position="141"/>
        <end position="161"/>
    </location>
</feature>
<dbReference type="PANTHER" id="PTHR34064:SF4">
    <property type="entry name" value="PROTEIN, PUTATIVE-RELATED"/>
    <property type="match status" value="1"/>
</dbReference>